<evidence type="ECO:0000259" key="1">
    <source>
        <dbReference type="PROSITE" id="PS51819"/>
    </source>
</evidence>
<dbReference type="PANTHER" id="PTHR36437:SF2">
    <property type="entry name" value="GLYOXALASE_BLEOMYCIN RESISTANCE PROTEIN_DIOXYGENASE"/>
    <property type="match status" value="1"/>
</dbReference>
<dbReference type="PANTHER" id="PTHR36437">
    <property type="entry name" value="GLYOXALASE/BLEOMYCIN RESISTANCE PROTEIN/DIOXYGENASE"/>
    <property type="match status" value="1"/>
</dbReference>
<dbReference type="Pfam" id="PF00903">
    <property type="entry name" value="Glyoxalase"/>
    <property type="match status" value="1"/>
</dbReference>
<reference evidence="2" key="1">
    <citation type="submission" date="2021-03" db="EMBL/GenBank/DDBJ databases">
        <title>Whole genome shotgun sequence of Actinoplanes auranticolor NBRC 12245.</title>
        <authorList>
            <person name="Komaki H."/>
            <person name="Tamura T."/>
        </authorList>
    </citation>
    <scope>NUCLEOTIDE SEQUENCE</scope>
    <source>
        <strain evidence="2">NBRC 12245</strain>
    </source>
</reference>
<feature type="domain" description="VOC" evidence="1">
    <location>
        <begin position="2"/>
        <end position="129"/>
    </location>
</feature>
<dbReference type="Gene3D" id="3.10.180.10">
    <property type="entry name" value="2,3-Dihydroxybiphenyl 1,2-Dioxygenase, domain 1"/>
    <property type="match status" value="1"/>
</dbReference>
<evidence type="ECO:0000313" key="3">
    <source>
        <dbReference type="Proteomes" id="UP000681340"/>
    </source>
</evidence>
<comment type="caution">
    <text evidence="2">The sequence shown here is derived from an EMBL/GenBank/DDBJ whole genome shotgun (WGS) entry which is preliminary data.</text>
</comment>
<dbReference type="InterPro" id="IPR037523">
    <property type="entry name" value="VOC_core"/>
</dbReference>
<gene>
    <name evidence="2" type="ORF">Aau02nite_21010</name>
</gene>
<dbReference type="SUPFAM" id="SSF54593">
    <property type="entry name" value="Glyoxalase/Bleomycin resistance protein/Dihydroxybiphenyl dioxygenase"/>
    <property type="match status" value="1"/>
</dbReference>
<evidence type="ECO:0000313" key="2">
    <source>
        <dbReference type="EMBL" id="GIM65971.1"/>
    </source>
</evidence>
<dbReference type="Proteomes" id="UP000681340">
    <property type="component" value="Unassembled WGS sequence"/>
</dbReference>
<name>A0A919S7E0_9ACTN</name>
<dbReference type="InterPro" id="IPR029068">
    <property type="entry name" value="Glyas_Bleomycin-R_OHBP_Dase"/>
</dbReference>
<dbReference type="AlphaFoldDB" id="A0A919S7E0"/>
<dbReference type="InterPro" id="IPR004360">
    <property type="entry name" value="Glyas_Fos-R_dOase_dom"/>
</dbReference>
<keyword evidence="3" id="KW-1185">Reference proteome</keyword>
<dbReference type="EMBL" id="BOQL01000018">
    <property type="protein sequence ID" value="GIM65971.1"/>
    <property type="molecule type" value="Genomic_DNA"/>
</dbReference>
<sequence>MQIDLVAVIVDEYDPAIEFFTGILGFDLVEDSPALTNDGRPKRWVVIRPPGAQTGILLARADGERQTAAVGDQAAGRVGFFLRVDDFDAAYQRMTMAGVTFVREPRTEPYGRVAVFLDIAGNRWDLLGALQAEGDKAGRQTH</sequence>
<protein>
    <recommendedName>
        <fullName evidence="1">VOC domain-containing protein</fullName>
    </recommendedName>
</protein>
<proteinExistence type="predicted"/>
<dbReference type="RefSeq" id="WP_212988147.1">
    <property type="nucleotide sequence ID" value="NZ_BAABEA010000009.1"/>
</dbReference>
<accession>A0A919S7E0</accession>
<organism evidence="2 3">
    <name type="scientific">Actinoplanes auranticolor</name>
    <dbReference type="NCBI Taxonomy" id="47988"/>
    <lineage>
        <taxon>Bacteria</taxon>
        <taxon>Bacillati</taxon>
        <taxon>Actinomycetota</taxon>
        <taxon>Actinomycetes</taxon>
        <taxon>Micromonosporales</taxon>
        <taxon>Micromonosporaceae</taxon>
        <taxon>Actinoplanes</taxon>
    </lineage>
</organism>
<dbReference type="PROSITE" id="PS51819">
    <property type="entry name" value="VOC"/>
    <property type="match status" value="1"/>
</dbReference>